<dbReference type="InterPro" id="IPR002553">
    <property type="entry name" value="Clathrin/coatomer_adapt-like_N"/>
</dbReference>
<dbReference type="InterPro" id="IPR011989">
    <property type="entry name" value="ARM-like"/>
</dbReference>
<sequence length="819" mass="90705">MSTANTKDKDLFYKIDLSETKQQLNDFNKRDKNFNNLKLVLKRILANVTMGYDLSGIYKDVVQHLSVKDIQIKKLIYSYLATYAKHRPDLIHHPVSLLLNDCADRNPLLRSLALRTMSYIQLPYVAHSLMDPLRHCLSDADPYVRKTAAISLCKLYSYDPALVEKHSLIRFLRDLLADSNAAVVANAVAALCEIANKSSNIQLKLNITIANKLVNALDECSEWAQVYILESLLHFTPQSSHDATLLIERIATNLQHSNSAVVLSSTKIIIYLFNYIQNQDTISHYSRKLSPPLITLLSSPPEVQYVALRNILLIIQRRPLVLHADVKIFFVKYSDPIYVKLAKLEIIYRLTRVENYREILAELSEYATEVDVDFVRKAIKLMGRLAIKIEEASDECVRVLLSLLNDGIGYVVQEVIVVMRDILRKYPTRYIRDLPVLTAQIDHLNDVESRSAMIWMIGEYADMIPLSHELLDDYLFAFREEHVDVQLSLLTATVKLFIKTPHQGQELVPRVLAWGTEEMDNPDIRDRAFLYWRLLSSDPNAARDVVLATKPTISTDADRMDRSLLDSLLLHVGELSSVYHKQPTAFIRGAKVRYLPDSPCLDTHARRAAQTASARHEAPTPLPSVPSPDVAVGGDGSGGGEGAGESLSVSVNVNNSAHAPAPSPTSPTNPGSANDLHARPISVAGDLLPQHLTDGGIHAANSNRLTADFGRLSVGGVGVGGMSPSGSLGVNMNEEQHANHSPHSPSSPIYPDAHSHSLHSPHSNSIPPSNTPHGAYTQLNPNSAETNDPSNPYAALGDAFDDTPVLHSRGDHNDSLLDF</sequence>
<comment type="caution">
    <text evidence="8">The sequence shown here is derived from an EMBL/GenBank/DDBJ whole genome shotgun (WGS) entry which is preliminary data.</text>
</comment>
<feature type="compositionally biased region" description="Low complexity" evidence="6">
    <location>
        <begin position="758"/>
        <end position="773"/>
    </location>
</feature>
<evidence type="ECO:0000256" key="1">
    <source>
        <dbReference type="ARBA" id="ARBA00004308"/>
    </source>
</evidence>
<evidence type="ECO:0000256" key="2">
    <source>
        <dbReference type="ARBA" id="ARBA00006613"/>
    </source>
</evidence>
<feature type="region of interest" description="Disordered" evidence="6">
    <location>
        <begin position="725"/>
        <end position="794"/>
    </location>
</feature>
<dbReference type="InterPro" id="IPR026739">
    <property type="entry name" value="AP_beta"/>
</dbReference>
<dbReference type="AlphaFoldDB" id="A0A4T0GWT2"/>
<dbReference type="EMBL" id="SPOF01000102">
    <property type="protein sequence ID" value="TIB07356.1"/>
    <property type="molecule type" value="Genomic_DNA"/>
</dbReference>
<evidence type="ECO:0000313" key="9">
    <source>
        <dbReference type="Proteomes" id="UP000306954"/>
    </source>
</evidence>
<dbReference type="Proteomes" id="UP000306954">
    <property type="component" value="Unassembled WGS sequence"/>
</dbReference>
<organism evidence="8 9">
    <name type="scientific">Wallemia ichthyophaga</name>
    <dbReference type="NCBI Taxonomy" id="245174"/>
    <lineage>
        <taxon>Eukaryota</taxon>
        <taxon>Fungi</taxon>
        <taxon>Dikarya</taxon>
        <taxon>Basidiomycota</taxon>
        <taxon>Wallemiomycotina</taxon>
        <taxon>Wallemiomycetes</taxon>
        <taxon>Wallemiales</taxon>
        <taxon>Wallemiaceae</taxon>
        <taxon>Wallemia</taxon>
    </lineage>
</organism>
<comment type="subcellular location">
    <subcellularLocation>
        <location evidence="1">Endomembrane system</location>
    </subcellularLocation>
</comment>
<dbReference type="SUPFAM" id="SSF48371">
    <property type="entry name" value="ARM repeat"/>
    <property type="match status" value="1"/>
</dbReference>
<feature type="compositionally biased region" description="Gly residues" evidence="6">
    <location>
        <begin position="633"/>
        <end position="643"/>
    </location>
</feature>
<accession>A0A4T0GWT2</accession>
<feature type="domain" description="Clathrin/coatomer adaptor adaptin-like N-terminal" evidence="7">
    <location>
        <begin position="22"/>
        <end position="538"/>
    </location>
</feature>
<dbReference type="GO" id="GO:0012505">
    <property type="term" value="C:endomembrane system"/>
    <property type="evidence" value="ECO:0007669"/>
    <property type="project" value="UniProtKB-SubCell"/>
</dbReference>
<dbReference type="GO" id="GO:0006886">
    <property type="term" value="P:intracellular protein transport"/>
    <property type="evidence" value="ECO:0007669"/>
    <property type="project" value="InterPro"/>
</dbReference>
<evidence type="ECO:0000313" key="8">
    <source>
        <dbReference type="EMBL" id="TIB07356.1"/>
    </source>
</evidence>
<keyword evidence="4" id="KW-0653">Protein transport</keyword>
<feature type="region of interest" description="Disordered" evidence="6">
    <location>
        <begin position="605"/>
        <end position="677"/>
    </location>
</feature>
<dbReference type="Pfam" id="PF01602">
    <property type="entry name" value="Adaptin_N"/>
    <property type="match status" value="1"/>
</dbReference>
<proteinExistence type="inferred from homology"/>
<name>A0A4T0GWT2_WALIC</name>
<keyword evidence="5" id="KW-0472">Membrane</keyword>
<keyword evidence="3" id="KW-0813">Transport</keyword>
<evidence type="ECO:0000256" key="6">
    <source>
        <dbReference type="SAM" id="MobiDB-lite"/>
    </source>
</evidence>
<dbReference type="PANTHER" id="PTHR11134">
    <property type="entry name" value="ADAPTOR COMPLEX SUBUNIT BETA FAMILY MEMBER"/>
    <property type="match status" value="1"/>
</dbReference>
<protein>
    <recommendedName>
        <fullName evidence="7">Clathrin/coatomer adaptor adaptin-like N-terminal domain-containing protein</fullName>
    </recommendedName>
</protein>
<evidence type="ECO:0000256" key="5">
    <source>
        <dbReference type="ARBA" id="ARBA00023136"/>
    </source>
</evidence>
<reference evidence="8 9" key="1">
    <citation type="submission" date="2019-03" db="EMBL/GenBank/DDBJ databases">
        <title>Sequencing 23 genomes of Wallemia ichthyophaga.</title>
        <authorList>
            <person name="Gostincar C."/>
        </authorList>
    </citation>
    <scope>NUCLEOTIDE SEQUENCE [LARGE SCALE GENOMIC DNA]</scope>
    <source>
        <strain evidence="8 9">EXF-8621</strain>
    </source>
</reference>
<feature type="compositionally biased region" description="Polar residues" evidence="6">
    <location>
        <begin position="777"/>
        <end position="790"/>
    </location>
</feature>
<feature type="compositionally biased region" description="Low complexity" evidence="6">
    <location>
        <begin position="644"/>
        <end position="660"/>
    </location>
</feature>
<evidence type="ECO:0000256" key="4">
    <source>
        <dbReference type="ARBA" id="ARBA00022927"/>
    </source>
</evidence>
<comment type="similarity">
    <text evidence="2">Belongs to the adaptor complexes large subunit family.</text>
</comment>
<gene>
    <name evidence="8" type="ORF">E3P90_04102</name>
</gene>
<evidence type="ECO:0000259" key="7">
    <source>
        <dbReference type="Pfam" id="PF01602"/>
    </source>
</evidence>
<dbReference type="InterPro" id="IPR016024">
    <property type="entry name" value="ARM-type_fold"/>
</dbReference>
<dbReference type="GO" id="GO:0030117">
    <property type="term" value="C:membrane coat"/>
    <property type="evidence" value="ECO:0007669"/>
    <property type="project" value="InterPro"/>
</dbReference>
<evidence type="ECO:0000256" key="3">
    <source>
        <dbReference type="ARBA" id="ARBA00022448"/>
    </source>
</evidence>
<dbReference type="GO" id="GO:0016192">
    <property type="term" value="P:vesicle-mediated transport"/>
    <property type="evidence" value="ECO:0007669"/>
    <property type="project" value="InterPro"/>
</dbReference>
<dbReference type="Gene3D" id="1.25.10.10">
    <property type="entry name" value="Leucine-rich Repeat Variant"/>
    <property type="match status" value="1"/>
</dbReference>